<accession>A0A409WBE2</accession>
<dbReference type="InParanoid" id="A0A409WBE2"/>
<organism evidence="1 2">
    <name type="scientific">Gymnopilus dilepis</name>
    <dbReference type="NCBI Taxonomy" id="231916"/>
    <lineage>
        <taxon>Eukaryota</taxon>
        <taxon>Fungi</taxon>
        <taxon>Dikarya</taxon>
        <taxon>Basidiomycota</taxon>
        <taxon>Agaricomycotina</taxon>
        <taxon>Agaricomycetes</taxon>
        <taxon>Agaricomycetidae</taxon>
        <taxon>Agaricales</taxon>
        <taxon>Agaricineae</taxon>
        <taxon>Hymenogastraceae</taxon>
        <taxon>Gymnopilus</taxon>
    </lineage>
</organism>
<keyword evidence="2" id="KW-1185">Reference proteome</keyword>
<dbReference type="OrthoDB" id="3260546at2759"/>
<comment type="caution">
    <text evidence="1">The sequence shown here is derived from an EMBL/GenBank/DDBJ whole genome shotgun (WGS) entry which is preliminary data.</text>
</comment>
<evidence type="ECO:0000313" key="1">
    <source>
        <dbReference type="EMBL" id="PPQ75855.1"/>
    </source>
</evidence>
<dbReference type="AlphaFoldDB" id="A0A409WBE2"/>
<protein>
    <recommendedName>
        <fullName evidence="3">Retrotransposon gag domain-containing protein</fullName>
    </recommendedName>
</protein>
<dbReference type="EMBL" id="NHYE01005221">
    <property type="protein sequence ID" value="PPQ75855.1"/>
    <property type="molecule type" value="Genomic_DNA"/>
</dbReference>
<name>A0A409WBE2_9AGAR</name>
<gene>
    <name evidence="1" type="ORF">CVT26_001354</name>
</gene>
<proteinExistence type="predicted"/>
<sequence>MEFDNSPDITSILKLPRRHEAAPKFDGQPFSLLRYLEEIYVLGKASIYSDRGLIEAAIFYVPDEDYELWKQIPEASGDDWETFKTAITSLYPGADGDRRYSYRDLEDLVEKNSSKPVNNINQFGQFYRDFVRISSFLMRKSELTDYEAAKLFLLELQVDIRRSVRERLHIKHPNHPSDDPWTLREVVDASIFVISP</sequence>
<dbReference type="Proteomes" id="UP000284706">
    <property type="component" value="Unassembled WGS sequence"/>
</dbReference>
<reference evidence="1 2" key="1">
    <citation type="journal article" date="2018" name="Evol. Lett.">
        <title>Horizontal gene cluster transfer increased hallucinogenic mushroom diversity.</title>
        <authorList>
            <person name="Reynolds H.T."/>
            <person name="Vijayakumar V."/>
            <person name="Gluck-Thaler E."/>
            <person name="Korotkin H.B."/>
            <person name="Matheny P.B."/>
            <person name="Slot J.C."/>
        </authorList>
    </citation>
    <scope>NUCLEOTIDE SEQUENCE [LARGE SCALE GENOMIC DNA]</scope>
    <source>
        <strain evidence="1 2">SRW20</strain>
    </source>
</reference>
<evidence type="ECO:0008006" key="3">
    <source>
        <dbReference type="Google" id="ProtNLM"/>
    </source>
</evidence>
<evidence type="ECO:0000313" key="2">
    <source>
        <dbReference type="Proteomes" id="UP000284706"/>
    </source>
</evidence>
<dbReference type="STRING" id="231916.A0A409WBE2"/>